<dbReference type="EMBL" id="CP012836">
    <property type="protein sequence ID" value="AMQ57864.1"/>
    <property type="molecule type" value="Genomic_DNA"/>
</dbReference>
<reference evidence="3" key="1">
    <citation type="submission" date="2015-09" db="EMBL/GenBank/DDBJ databases">
        <title>Complete sequence of Algoriphagus sp. M8-2.</title>
        <authorList>
            <person name="Shintani M."/>
        </authorList>
    </citation>
    <scope>NUCLEOTIDE SEQUENCE [LARGE SCALE GENOMIC DNA]</scope>
    <source>
        <strain evidence="3">M8-2</strain>
    </source>
</reference>
<dbReference type="Proteomes" id="UP000073816">
    <property type="component" value="Chromosome"/>
</dbReference>
<feature type="transmembrane region" description="Helical" evidence="1">
    <location>
        <begin position="28"/>
        <end position="45"/>
    </location>
</feature>
<dbReference type="STRING" id="1727163.AO498_15530"/>
<name>A0A142ERV9_9BACT</name>
<reference evidence="2 3" key="2">
    <citation type="journal article" date="2016" name="Genome Announc.">
        <title>Complete Genome Sequence of Algoriphagus sp. Strain M8-2, Isolated from a Brackish Lake.</title>
        <authorList>
            <person name="Muraguchi Y."/>
            <person name="Kushimoto K."/>
            <person name="Ohtsubo Y."/>
            <person name="Suzuki T."/>
            <person name="Dohra H."/>
            <person name="Kimbara K."/>
            <person name="Shintani M."/>
        </authorList>
    </citation>
    <scope>NUCLEOTIDE SEQUENCE [LARGE SCALE GENOMIC DNA]</scope>
    <source>
        <strain evidence="2 3">M8-2</strain>
    </source>
</reference>
<keyword evidence="1" id="KW-0812">Transmembrane</keyword>
<evidence type="ECO:0000313" key="3">
    <source>
        <dbReference type="Proteomes" id="UP000073816"/>
    </source>
</evidence>
<evidence type="ECO:0000256" key="1">
    <source>
        <dbReference type="SAM" id="Phobius"/>
    </source>
</evidence>
<gene>
    <name evidence="2" type="ORF">AO498_15530</name>
</gene>
<sequence>MSLDSCFSKSCLFKKQLKKITLLNYQKGILGVIISVLIVLGVQFLSKKEGESKFLTFPNRVIDSFDG</sequence>
<keyword evidence="1" id="KW-1133">Transmembrane helix</keyword>
<dbReference type="PATRIC" id="fig|1727163.4.peg.3259"/>
<organism evidence="2 3">
    <name type="scientific">Algoriphagus sanaruensis</name>
    <dbReference type="NCBI Taxonomy" id="1727163"/>
    <lineage>
        <taxon>Bacteria</taxon>
        <taxon>Pseudomonadati</taxon>
        <taxon>Bacteroidota</taxon>
        <taxon>Cytophagia</taxon>
        <taxon>Cytophagales</taxon>
        <taxon>Cyclobacteriaceae</taxon>
        <taxon>Algoriphagus</taxon>
    </lineage>
</organism>
<accession>A0A142ERV9</accession>
<dbReference type="KEGG" id="alm:AO498_15530"/>
<proteinExistence type="predicted"/>
<keyword evidence="3" id="KW-1185">Reference proteome</keyword>
<keyword evidence="1" id="KW-0472">Membrane</keyword>
<protein>
    <submittedName>
        <fullName evidence="2">Uncharacterized protein</fullName>
    </submittedName>
</protein>
<evidence type="ECO:0000313" key="2">
    <source>
        <dbReference type="EMBL" id="AMQ57864.1"/>
    </source>
</evidence>
<dbReference type="AlphaFoldDB" id="A0A142ERV9"/>